<dbReference type="Proteomes" id="UP000257109">
    <property type="component" value="Unassembled WGS sequence"/>
</dbReference>
<dbReference type="AlphaFoldDB" id="A0A371FY57"/>
<dbReference type="EMBL" id="QJKJ01007499">
    <property type="protein sequence ID" value="RDX82973.1"/>
    <property type="molecule type" value="Genomic_DNA"/>
</dbReference>
<name>A0A371FY57_MUCPR</name>
<keyword evidence="2" id="KW-1185">Reference proteome</keyword>
<sequence length="92" mass="10737">MAIVVEMDPSKFRSLHLSSTNPLYAFDPEIERTLHRLRKARNLVVNNSRNSDSVINSNYYFVESGQMENNDRTLKELATVDVVYQPWCIQYP</sequence>
<evidence type="ECO:0000313" key="2">
    <source>
        <dbReference type="Proteomes" id="UP000257109"/>
    </source>
</evidence>
<gene>
    <name evidence="1" type="ORF">CR513_36162</name>
</gene>
<dbReference type="OrthoDB" id="1305902at2759"/>
<proteinExistence type="predicted"/>
<accession>A0A371FY57</accession>
<protein>
    <submittedName>
        <fullName evidence="1">Uncharacterized protein</fullName>
    </submittedName>
</protein>
<organism evidence="1 2">
    <name type="scientific">Mucuna pruriens</name>
    <name type="common">Velvet bean</name>
    <name type="synonym">Dolichos pruriens</name>
    <dbReference type="NCBI Taxonomy" id="157652"/>
    <lineage>
        <taxon>Eukaryota</taxon>
        <taxon>Viridiplantae</taxon>
        <taxon>Streptophyta</taxon>
        <taxon>Embryophyta</taxon>
        <taxon>Tracheophyta</taxon>
        <taxon>Spermatophyta</taxon>
        <taxon>Magnoliopsida</taxon>
        <taxon>eudicotyledons</taxon>
        <taxon>Gunneridae</taxon>
        <taxon>Pentapetalae</taxon>
        <taxon>rosids</taxon>
        <taxon>fabids</taxon>
        <taxon>Fabales</taxon>
        <taxon>Fabaceae</taxon>
        <taxon>Papilionoideae</taxon>
        <taxon>50 kb inversion clade</taxon>
        <taxon>NPAAA clade</taxon>
        <taxon>indigoferoid/millettioid clade</taxon>
        <taxon>Phaseoleae</taxon>
        <taxon>Mucuna</taxon>
    </lineage>
</organism>
<comment type="caution">
    <text evidence="1">The sequence shown here is derived from an EMBL/GenBank/DDBJ whole genome shotgun (WGS) entry which is preliminary data.</text>
</comment>
<feature type="non-terminal residue" evidence="1">
    <location>
        <position position="1"/>
    </location>
</feature>
<reference evidence="1" key="1">
    <citation type="submission" date="2018-05" db="EMBL/GenBank/DDBJ databases">
        <title>Draft genome of Mucuna pruriens seed.</title>
        <authorList>
            <person name="Nnadi N.E."/>
            <person name="Vos R."/>
            <person name="Hasami M.H."/>
            <person name="Devisetty U.K."/>
            <person name="Aguiy J.C."/>
        </authorList>
    </citation>
    <scope>NUCLEOTIDE SEQUENCE [LARGE SCALE GENOMIC DNA]</scope>
    <source>
        <strain evidence="1">JCA_2017</strain>
    </source>
</reference>
<evidence type="ECO:0000313" key="1">
    <source>
        <dbReference type="EMBL" id="RDX82973.1"/>
    </source>
</evidence>